<organism evidence="7 8">
    <name type="scientific">Allacma fusca</name>
    <dbReference type="NCBI Taxonomy" id="39272"/>
    <lineage>
        <taxon>Eukaryota</taxon>
        <taxon>Metazoa</taxon>
        <taxon>Ecdysozoa</taxon>
        <taxon>Arthropoda</taxon>
        <taxon>Hexapoda</taxon>
        <taxon>Collembola</taxon>
        <taxon>Symphypleona</taxon>
        <taxon>Sminthuridae</taxon>
        <taxon>Allacma</taxon>
    </lineage>
</organism>
<evidence type="ECO:0000256" key="2">
    <source>
        <dbReference type="ARBA" id="ARBA00022801"/>
    </source>
</evidence>
<keyword evidence="3" id="KW-0720">Serine protease</keyword>
<sequence length="185" mass="20715">MDTHPILVDKIISHESYNNRTFDNDISLLHLAEDLDFTNPRIKAACLPYGMDGQYDTEDVVVASGWGTLKEGGSPSNVLRKVRLQMITNDRCKRMHDSDKYNDGYSISNIKLCAYALNKDTCQGDSGGSVDWQDSDGTFYALGIVSNGHGCAREGMPGIYTRVNEYLPWIEQKTMVSFCKYPNNP</sequence>
<keyword evidence="8" id="KW-1185">Reference proteome</keyword>
<evidence type="ECO:0000256" key="3">
    <source>
        <dbReference type="ARBA" id="ARBA00022825"/>
    </source>
</evidence>
<dbReference type="PANTHER" id="PTHR24264">
    <property type="entry name" value="TRYPSIN-RELATED"/>
    <property type="match status" value="1"/>
</dbReference>
<dbReference type="AlphaFoldDB" id="A0A8J2L5B8"/>
<dbReference type="GO" id="GO:0005615">
    <property type="term" value="C:extracellular space"/>
    <property type="evidence" value="ECO:0007669"/>
    <property type="project" value="TreeGrafter"/>
</dbReference>
<evidence type="ECO:0000256" key="4">
    <source>
        <dbReference type="ARBA" id="ARBA00023157"/>
    </source>
</evidence>
<reference evidence="7" key="1">
    <citation type="submission" date="2021-06" db="EMBL/GenBank/DDBJ databases">
        <authorList>
            <person name="Hodson N. C."/>
            <person name="Mongue J. A."/>
            <person name="Jaron S. K."/>
        </authorList>
    </citation>
    <scope>NUCLEOTIDE SEQUENCE</scope>
</reference>
<evidence type="ECO:0000259" key="6">
    <source>
        <dbReference type="PROSITE" id="PS50240"/>
    </source>
</evidence>
<evidence type="ECO:0000313" key="7">
    <source>
        <dbReference type="EMBL" id="CAG7815868.1"/>
    </source>
</evidence>
<gene>
    <name evidence="7" type="ORF">AFUS01_LOCUS26517</name>
</gene>
<keyword evidence="1" id="KW-0645">Protease</keyword>
<evidence type="ECO:0000256" key="1">
    <source>
        <dbReference type="ARBA" id="ARBA00022670"/>
    </source>
</evidence>
<evidence type="ECO:0000313" key="8">
    <source>
        <dbReference type="Proteomes" id="UP000708208"/>
    </source>
</evidence>
<dbReference type="PANTHER" id="PTHR24264:SF83">
    <property type="entry name" value="COMPLEMENT FACTOR I"/>
    <property type="match status" value="1"/>
</dbReference>
<dbReference type="InterPro" id="IPR001254">
    <property type="entry name" value="Trypsin_dom"/>
</dbReference>
<evidence type="ECO:0000256" key="5">
    <source>
        <dbReference type="ARBA" id="ARBA00024195"/>
    </source>
</evidence>
<accession>A0A8J2L5B8</accession>
<comment type="similarity">
    <text evidence="5">Belongs to the peptidase S1 family. CLIP subfamily.</text>
</comment>
<dbReference type="SMART" id="SM00020">
    <property type="entry name" value="Tryp_SPc"/>
    <property type="match status" value="1"/>
</dbReference>
<dbReference type="Pfam" id="PF00089">
    <property type="entry name" value="Trypsin"/>
    <property type="match status" value="1"/>
</dbReference>
<dbReference type="GO" id="GO:0004252">
    <property type="term" value="F:serine-type endopeptidase activity"/>
    <property type="evidence" value="ECO:0007669"/>
    <property type="project" value="InterPro"/>
</dbReference>
<keyword evidence="2" id="KW-0378">Hydrolase</keyword>
<dbReference type="PROSITE" id="PS50240">
    <property type="entry name" value="TRYPSIN_DOM"/>
    <property type="match status" value="1"/>
</dbReference>
<dbReference type="FunFam" id="2.40.10.10:FF:000002">
    <property type="entry name" value="Transmembrane protease serine"/>
    <property type="match status" value="1"/>
</dbReference>
<protein>
    <recommendedName>
        <fullName evidence="6">Peptidase S1 domain-containing protein</fullName>
    </recommendedName>
</protein>
<dbReference type="EMBL" id="CAJVCH010354792">
    <property type="protein sequence ID" value="CAG7815868.1"/>
    <property type="molecule type" value="Genomic_DNA"/>
</dbReference>
<dbReference type="OrthoDB" id="546450at2759"/>
<comment type="caution">
    <text evidence="7">The sequence shown here is derived from an EMBL/GenBank/DDBJ whole genome shotgun (WGS) entry which is preliminary data.</text>
</comment>
<dbReference type="InterPro" id="IPR050127">
    <property type="entry name" value="Serine_Proteases_S1"/>
</dbReference>
<dbReference type="CDD" id="cd00190">
    <property type="entry name" value="Tryp_SPc"/>
    <property type="match status" value="1"/>
</dbReference>
<dbReference type="GO" id="GO:0006508">
    <property type="term" value="P:proteolysis"/>
    <property type="evidence" value="ECO:0007669"/>
    <property type="project" value="UniProtKB-KW"/>
</dbReference>
<dbReference type="Proteomes" id="UP000708208">
    <property type="component" value="Unassembled WGS sequence"/>
</dbReference>
<feature type="domain" description="Peptidase S1" evidence="6">
    <location>
        <begin position="1"/>
        <end position="175"/>
    </location>
</feature>
<keyword evidence="4" id="KW-1015">Disulfide bond</keyword>
<name>A0A8J2L5B8_9HEXA</name>
<proteinExistence type="inferred from homology"/>